<organism evidence="1 2">
    <name type="scientific">Mariniphaga anaerophila</name>
    <dbReference type="NCBI Taxonomy" id="1484053"/>
    <lineage>
        <taxon>Bacteria</taxon>
        <taxon>Pseudomonadati</taxon>
        <taxon>Bacteroidota</taxon>
        <taxon>Bacteroidia</taxon>
        <taxon>Marinilabiliales</taxon>
        <taxon>Prolixibacteraceae</taxon>
        <taxon>Mariniphaga</taxon>
    </lineage>
</organism>
<protein>
    <submittedName>
        <fullName evidence="1">Uncharacterized protein</fullName>
    </submittedName>
</protein>
<name>A0A1M5CWW1_9BACT</name>
<dbReference type="STRING" id="1484053.SAMN05444274_106292"/>
<evidence type="ECO:0000313" key="1">
    <source>
        <dbReference type="EMBL" id="SHF58952.1"/>
    </source>
</evidence>
<keyword evidence="2" id="KW-1185">Reference proteome</keyword>
<reference evidence="1 2" key="1">
    <citation type="submission" date="2016-11" db="EMBL/GenBank/DDBJ databases">
        <authorList>
            <person name="Jaros S."/>
            <person name="Januszkiewicz K."/>
            <person name="Wedrychowicz H."/>
        </authorList>
    </citation>
    <scope>NUCLEOTIDE SEQUENCE [LARGE SCALE GENOMIC DNA]</scope>
    <source>
        <strain evidence="1 2">DSM 26910</strain>
    </source>
</reference>
<dbReference type="EMBL" id="FQUM01000006">
    <property type="protein sequence ID" value="SHF58952.1"/>
    <property type="molecule type" value="Genomic_DNA"/>
</dbReference>
<dbReference type="AlphaFoldDB" id="A0A1M5CWW1"/>
<gene>
    <name evidence="1" type="ORF">SAMN05444274_106292</name>
</gene>
<evidence type="ECO:0000313" key="2">
    <source>
        <dbReference type="Proteomes" id="UP000184164"/>
    </source>
</evidence>
<proteinExistence type="predicted"/>
<sequence length="123" mass="13489">MFIAVTFLAQIYNSMKNKILSLFLLMFLVAGISSCKKSEEKETPCSVAWATELSDELNAMAAAAQTFATNPTSANCNAYKQAAQAYLNALRPYGDCTLLTGQDRVVWQNAIDDAQESLDDMEC</sequence>
<dbReference type="Proteomes" id="UP000184164">
    <property type="component" value="Unassembled WGS sequence"/>
</dbReference>
<accession>A0A1M5CWW1</accession>